<dbReference type="EMBL" id="JACCDE010000016">
    <property type="protein sequence ID" value="NYS78417.1"/>
    <property type="molecule type" value="Genomic_DNA"/>
</dbReference>
<dbReference type="GO" id="GO:0017095">
    <property type="term" value="F:heparan sulfate 6-sulfotransferase activity"/>
    <property type="evidence" value="ECO:0007669"/>
    <property type="project" value="TreeGrafter"/>
</dbReference>
<evidence type="ECO:0000256" key="4">
    <source>
        <dbReference type="ARBA" id="ARBA00022989"/>
    </source>
</evidence>
<evidence type="ECO:0000313" key="8">
    <source>
        <dbReference type="Proteomes" id="UP000526892"/>
    </source>
</evidence>
<accession>A0A7Z0LTS9</accession>
<protein>
    <submittedName>
        <fullName evidence="7">Sulfotransferase family 2 domain-containing protein</fullName>
    </submittedName>
</protein>
<keyword evidence="5" id="KW-0472">Membrane</keyword>
<dbReference type="SUPFAM" id="SSF52540">
    <property type="entry name" value="P-loop containing nucleoside triphosphate hydrolases"/>
    <property type="match status" value="1"/>
</dbReference>
<evidence type="ECO:0000256" key="6">
    <source>
        <dbReference type="ARBA" id="ARBA00023180"/>
    </source>
</evidence>
<dbReference type="Proteomes" id="UP000526892">
    <property type="component" value="Unassembled WGS sequence"/>
</dbReference>
<dbReference type="GO" id="GO:0016020">
    <property type="term" value="C:membrane"/>
    <property type="evidence" value="ECO:0007669"/>
    <property type="project" value="UniProtKB-SubCell"/>
</dbReference>
<sequence length="314" mass="35468">MPPIFFVHIPKTAGTSFRKAAEEFYSASKVIYDYSPGSEETSPLILEWVYEKGDWLGCYHALEQSDIAFLSGHVHGRKYIHLFGIDQTVTFLREPVQRLVSEYNHFVRHHGYQGDLASFYRKPQFINRQTKMLQKVPLEGIGFLGLTEEYEASLAILNQVYEVDIPSVAMNMGREDTQKGYELPDAQLEEIRALNQDDINLYSKAVKLFIQRQKLFEAGKPYVHGKMQPLSGKVLNGWAWYAGNDDAVKVNILVDGQRVDTVEAKDLRPAQLSLAPPRHGYVGFQYSFAKPPAKGAKIQAVAAETGQVLGQKRV</sequence>
<dbReference type="InterPro" id="IPR027417">
    <property type="entry name" value="P-loop_NTPase"/>
</dbReference>
<gene>
    <name evidence="7" type="ORF">HZS80_11985</name>
</gene>
<proteinExistence type="predicted"/>
<dbReference type="InterPro" id="IPR010635">
    <property type="entry name" value="Heparan_SO4-6-sulfoTrfase"/>
</dbReference>
<dbReference type="RefSeq" id="WP_179916212.1">
    <property type="nucleotide sequence ID" value="NZ_JACCDE010000016.1"/>
</dbReference>
<evidence type="ECO:0000256" key="1">
    <source>
        <dbReference type="ARBA" id="ARBA00004167"/>
    </source>
</evidence>
<evidence type="ECO:0000256" key="2">
    <source>
        <dbReference type="ARBA" id="ARBA00022679"/>
    </source>
</evidence>
<keyword evidence="8" id="KW-1185">Reference proteome</keyword>
<organism evidence="7 8">
    <name type="scientific">Vreelandella glaciei</name>
    <dbReference type="NCBI Taxonomy" id="186761"/>
    <lineage>
        <taxon>Bacteria</taxon>
        <taxon>Pseudomonadati</taxon>
        <taxon>Pseudomonadota</taxon>
        <taxon>Gammaproteobacteria</taxon>
        <taxon>Oceanospirillales</taxon>
        <taxon>Halomonadaceae</taxon>
        <taxon>Vreelandella</taxon>
    </lineage>
</organism>
<reference evidence="7 8" key="1">
    <citation type="journal article" date="2003" name="Extremophiles">
        <title>Halomonas glaciei sp. nov. isolated from fast ice of Adelie Land, Antarctica.</title>
        <authorList>
            <person name="Reddy G.S."/>
            <person name="Raghavan P.U."/>
            <person name="Sarita N.B."/>
            <person name="Prakash J.S."/>
            <person name="Nagesh N."/>
            <person name="Delille D."/>
            <person name="Shivaji S."/>
        </authorList>
    </citation>
    <scope>NUCLEOTIDE SEQUENCE [LARGE SCALE GENOMIC DNA]</scope>
    <source>
        <strain evidence="7 8">DD39</strain>
    </source>
</reference>
<dbReference type="PANTHER" id="PTHR12812">
    <property type="entry name" value="HEPARAN SULFATE 6-O-SULFOTRANSFERASE 3"/>
    <property type="match status" value="1"/>
</dbReference>
<comment type="subcellular location">
    <subcellularLocation>
        <location evidence="1">Membrane</location>
        <topology evidence="1">Single-pass membrane protein</topology>
    </subcellularLocation>
</comment>
<name>A0A7Z0LTS9_9GAMM</name>
<keyword evidence="6" id="KW-0325">Glycoprotein</keyword>
<keyword evidence="4" id="KW-1133">Transmembrane helix</keyword>
<comment type="caution">
    <text evidence="7">The sequence shown here is derived from an EMBL/GenBank/DDBJ whole genome shotgun (WGS) entry which is preliminary data.</text>
</comment>
<keyword evidence="2 7" id="KW-0808">Transferase</keyword>
<dbReference type="AlphaFoldDB" id="A0A7Z0LTS9"/>
<evidence type="ECO:0000256" key="5">
    <source>
        <dbReference type="ARBA" id="ARBA00023136"/>
    </source>
</evidence>
<dbReference type="Gene3D" id="3.40.50.300">
    <property type="entry name" value="P-loop containing nucleotide triphosphate hydrolases"/>
    <property type="match status" value="2"/>
</dbReference>
<evidence type="ECO:0000313" key="7">
    <source>
        <dbReference type="EMBL" id="NYS78417.1"/>
    </source>
</evidence>
<dbReference type="PANTHER" id="PTHR12812:SF0">
    <property type="entry name" value="HEPARAN-SULFATE 6-O-SULFOTRANSFERASE"/>
    <property type="match status" value="1"/>
</dbReference>
<evidence type="ECO:0000256" key="3">
    <source>
        <dbReference type="ARBA" id="ARBA00022692"/>
    </source>
</evidence>
<keyword evidence="3" id="KW-0812">Transmembrane</keyword>